<dbReference type="InterPro" id="IPR015655">
    <property type="entry name" value="PP2C"/>
</dbReference>
<organism evidence="3 4">
    <name type="scientific">Tanacetum coccineum</name>
    <dbReference type="NCBI Taxonomy" id="301880"/>
    <lineage>
        <taxon>Eukaryota</taxon>
        <taxon>Viridiplantae</taxon>
        <taxon>Streptophyta</taxon>
        <taxon>Embryophyta</taxon>
        <taxon>Tracheophyta</taxon>
        <taxon>Spermatophyta</taxon>
        <taxon>Magnoliopsida</taxon>
        <taxon>eudicotyledons</taxon>
        <taxon>Gunneridae</taxon>
        <taxon>Pentapetalae</taxon>
        <taxon>asterids</taxon>
        <taxon>campanulids</taxon>
        <taxon>Asterales</taxon>
        <taxon>Asteraceae</taxon>
        <taxon>Asteroideae</taxon>
        <taxon>Anthemideae</taxon>
        <taxon>Anthemidinae</taxon>
        <taxon>Tanacetum</taxon>
    </lineage>
</organism>
<accession>A0ABQ5CCD0</accession>
<dbReference type="SUPFAM" id="SSF81606">
    <property type="entry name" value="PP2C-like"/>
    <property type="match status" value="1"/>
</dbReference>
<reference evidence="3" key="1">
    <citation type="journal article" date="2022" name="Int. J. Mol. Sci.">
        <title>Draft Genome of Tanacetum Coccineum: Genomic Comparison of Closely Related Tanacetum-Family Plants.</title>
        <authorList>
            <person name="Yamashiro T."/>
            <person name="Shiraishi A."/>
            <person name="Nakayama K."/>
            <person name="Satake H."/>
        </authorList>
    </citation>
    <scope>NUCLEOTIDE SEQUENCE</scope>
</reference>
<dbReference type="CDD" id="cd00143">
    <property type="entry name" value="PP2Cc"/>
    <property type="match status" value="1"/>
</dbReference>
<dbReference type="Proteomes" id="UP001151760">
    <property type="component" value="Unassembled WGS sequence"/>
</dbReference>
<name>A0ABQ5CCD0_9ASTR</name>
<comment type="caution">
    <text evidence="3">The sequence shown here is derived from an EMBL/GenBank/DDBJ whole genome shotgun (WGS) entry which is preliminary data.</text>
</comment>
<dbReference type="PANTHER" id="PTHR13832">
    <property type="entry name" value="PROTEIN PHOSPHATASE 2C"/>
    <property type="match status" value="1"/>
</dbReference>
<dbReference type="Gene3D" id="3.60.40.10">
    <property type="entry name" value="PPM-type phosphatase domain"/>
    <property type="match status" value="1"/>
</dbReference>
<dbReference type="PANTHER" id="PTHR13832:SF840">
    <property type="entry name" value="PROTEIN PHOSPHATASE 2C 60-RELATED"/>
    <property type="match status" value="1"/>
</dbReference>
<dbReference type="PROSITE" id="PS51746">
    <property type="entry name" value="PPM_2"/>
    <property type="match status" value="1"/>
</dbReference>
<proteinExistence type="predicted"/>
<dbReference type="SMART" id="SM00332">
    <property type="entry name" value="PP2Cc"/>
    <property type="match status" value="1"/>
</dbReference>
<protein>
    <submittedName>
        <fullName evidence="3">Probable protein phosphatase 2C 60</fullName>
    </submittedName>
</protein>
<gene>
    <name evidence="3" type="ORF">Tco_0894512</name>
</gene>
<sequence length="236" mass="25143">MSQCGPRSDFSGPTSGCTSCVAIMRGNQLVVANAGDSRCVISRKGEAYNLSRDHKPGLEVERDRILKAGGFIHAGRVNGSLNLTRAIGDMEFKQNKFLSAEKQIGLLVKSTVSGFHSCTIEIDDERLGSGLLYMLESVTHALSMCVNSQITIKDSMGTYLQYAALTTRSYETLSGASDMSIDLSGENEADGPKPPSNETPTPLNQTPTPSNEIPSLSSPSFRGKLLSNSGLAAGVY</sequence>
<dbReference type="Pfam" id="PF00481">
    <property type="entry name" value="PP2C"/>
    <property type="match status" value="1"/>
</dbReference>
<dbReference type="InterPro" id="IPR036457">
    <property type="entry name" value="PPM-type-like_dom_sf"/>
</dbReference>
<feature type="region of interest" description="Disordered" evidence="1">
    <location>
        <begin position="180"/>
        <end position="236"/>
    </location>
</feature>
<evidence type="ECO:0000313" key="4">
    <source>
        <dbReference type="Proteomes" id="UP001151760"/>
    </source>
</evidence>
<reference evidence="3" key="2">
    <citation type="submission" date="2022-01" db="EMBL/GenBank/DDBJ databases">
        <authorList>
            <person name="Yamashiro T."/>
            <person name="Shiraishi A."/>
            <person name="Satake H."/>
            <person name="Nakayama K."/>
        </authorList>
    </citation>
    <scope>NUCLEOTIDE SEQUENCE</scope>
</reference>
<evidence type="ECO:0000259" key="2">
    <source>
        <dbReference type="PROSITE" id="PS51746"/>
    </source>
</evidence>
<dbReference type="InterPro" id="IPR001932">
    <property type="entry name" value="PPM-type_phosphatase-like_dom"/>
</dbReference>
<feature type="domain" description="PPM-type phosphatase" evidence="2">
    <location>
        <begin position="1"/>
        <end position="236"/>
    </location>
</feature>
<evidence type="ECO:0000313" key="3">
    <source>
        <dbReference type="EMBL" id="GJT24575.1"/>
    </source>
</evidence>
<evidence type="ECO:0000256" key="1">
    <source>
        <dbReference type="SAM" id="MobiDB-lite"/>
    </source>
</evidence>
<keyword evidence="4" id="KW-1185">Reference proteome</keyword>
<dbReference type="EMBL" id="BQNB010014147">
    <property type="protein sequence ID" value="GJT24575.1"/>
    <property type="molecule type" value="Genomic_DNA"/>
</dbReference>
<feature type="compositionally biased region" description="Polar residues" evidence="1">
    <location>
        <begin position="198"/>
        <end position="230"/>
    </location>
</feature>